<dbReference type="Proteomes" id="UP000250080">
    <property type="component" value="Chromosome I"/>
</dbReference>
<reference evidence="1 2" key="1">
    <citation type="submission" date="2016-09" db="EMBL/GenBank/DDBJ databases">
        <authorList>
            <person name="Laine KS P."/>
        </authorList>
    </citation>
    <scope>NUCLEOTIDE SEQUENCE [LARGE SCALE GENOMIC DNA]</scope>
    <source>
        <strain evidence="1">PFRJS-23</strain>
    </source>
</reference>
<evidence type="ECO:0000313" key="1">
    <source>
        <dbReference type="EMBL" id="SCQ79691.1"/>
    </source>
</evidence>
<protein>
    <submittedName>
        <fullName evidence="1">Uncharacterized protein</fullName>
    </submittedName>
</protein>
<sequence>MNPEMQAQFAISRLQNVANGPGDPSTKQLADALTHLAWAIKGIAESQSLIGNQITQLRNEVRAKR</sequence>
<dbReference type="RefSeq" id="WP_085763868.1">
    <property type="nucleotide sequence ID" value="NZ_CP018002.1"/>
</dbReference>
<proteinExistence type="predicted"/>
<accession>A0A509MI68</accession>
<organism evidence="1 2">
    <name type="scientific">Propionibacterium freudenreichii</name>
    <dbReference type="NCBI Taxonomy" id="1744"/>
    <lineage>
        <taxon>Bacteria</taxon>
        <taxon>Bacillati</taxon>
        <taxon>Actinomycetota</taxon>
        <taxon>Actinomycetes</taxon>
        <taxon>Propionibacteriales</taxon>
        <taxon>Propionibacteriaceae</taxon>
        <taxon>Propionibacterium</taxon>
    </lineage>
</organism>
<dbReference type="EMBL" id="LT618793">
    <property type="protein sequence ID" value="SCQ79691.1"/>
    <property type="molecule type" value="Genomic_DNA"/>
</dbReference>
<name>A0A509MI68_9ACTN</name>
<gene>
    <name evidence="1" type="ORF">PFR_JS23_1458</name>
</gene>
<dbReference type="AlphaFoldDB" id="A0A509MI68"/>
<evidence type="ECO:0000313" key="2">
    <source>
        <dbReference type="Proteomes" id="UP000250080"/>
    </source>
</evidence>